<keyword evidence="3" id="KW-1185">Reference proteome</keyword>
<comment type="caution">
    <text evidence="2">The sequence shown here is derived from an EMBL/GenBank/DDBJ whole genome shotgun (WGS) entry which is preliminary data.</text>
</comment>
<protein>
    <submittedName>
        <fullName evidence="2">Uncharacterized protein</fullName>
    </submittedName>
</protein>
<accession>A0A212DFH0</accession>
<feature type="region of interest" description="Disordered" evidence="1">
    <location>
        <begin position="33"/>
        <end position="141"/>
    </location>
</feature>
<feature type="compositionally biased region" description="Basic and acidic residues" evidence="1">
    <location>
        <begin position="60"/>
        <end position="70"/>
    </location>
</feature>
<proteinExistence type="predicted"/>
<dbReference type="Proteomes" id="UP000242450">
    <property type="component" value="Chromosome 3"/>
</dbReference>
<evidence type="ECO:0000313" key="3">
    <source>
        <dbReference type="Proteomes" id="UP000242450"/>
    </source>
</evidence>
<organism evidence="2 3">
    <name type="scientific">Cervus elaphus hippelaphus</name>
    <name type="common">European red deer</name>
    <dbReference type="NCBI Taxonomy" id="46360"/>
    <lineage>
        <taxon>Eukaryota</taxon>
        <taxon>Metazoa</taxon>
        <taxon>Chordata</taxon>
        <taxon>Craniata</taxon>
        <taxon>Vertebrata</taxon>
        <taxon>Euteleostomi</taxon>
        <taxon>Mammalia</taxon>
        <taxon>Eutheria</taxon>
        <taxon>Laurasiatheria</taxon>
        <taxon>Artiodactyla</taxon>
        <taxon>Ruminantia</taxon>
        <taxon>Pecora</taxon>
        <taxon>Cervidae</taxon>
        <taxon>Cervinae</taxon>
        <taxon>Cervus</taxon>
    </lineage>
</organism>
<evidence type="ECO:0000313" key="2">
    <source>
        <dbReference type="EMBL" id="OWK16950.1"/>
    </source>
</evidence>
<dbReference type="EMBL" id="MKHE01000003">
    <property type="protein sequence ID" value="OWK16950.1"/>
    <property type="molecule type" value="Genomic_DNA"/>
</dbReference>
<name>A0A212DFH0_CEREH</name>
<sequence>MTAALALWDKLMTSNQANWLLNALSCSQDVELSPSSAPEHLVSVQTNGTACLPRSRTRGRKELQAAEKTDSAPPDQVSGGKKREDCEEGSKLRGACPRANESTPLLVAPTQHSPVPWPLASIHPRRPAPPTWLHHSNRDET</sequence>
<evidence type="ECO:0000256" key="1">
    <source>
        <dbReference type="SAM" id="MobiDB-lite"/>
    </source>
</evidence>
<reference evidence="2 3" key="1">
    <citation type="journal article" date="2018" name="Mol. Genet. Genomics">
        <title>The red deer Cervus elaphus genome CerEla1.0: sequencing, annotating, genes, and chromosomes.</title>
        <authorList>
            <person name="Bana N.A."/>
            <person name="Nyiri A."/>
            <person name="Nagy J."/>
            <person name="Frank K."/>
            <person name="Nagy T."/>
            <person name="Steger V."/>
            <person name="Schiller M."/>
            <person name="Lakatos P."/>
            <person name="Sugar L."/>
            <person name="Horn P."/>
            <person name="Barta E."/>
            <person name="Orosz L."/>
        </authorList>
    </citation>
    <scope>NUCLEOTIDE SEQUENCE [LARGE SCALE GENOMIC DNA]</scope>
    <source>
        <strain evidence="2">Hungarian</strain>
    </source>
</reference>
<gene>
    <name evidence="2" type="ORF">Celaphus_00011551</name>
</gene>
<feature type="compositionally biased region" description="Basic and acidic residues" evidence="1">
    <location>
        <begin position="81"/>
        <end position="91"/>
    </location>
</feature>
<dbReference type="AlphaFoldDB" id="A0A212DFH0"/>